<dbReference type="InterPro" id="IPR019289">
    <property type="entry name" value="Phage_tail_E/E"/>
</dbReference>
<reference evidence="1" key="1">
    <citation type="submission" date="2016-05" db="EMBL/GenBank/DDBJ databases">
        <authorList>
            <person name="Cock P.J.A."/>
            <person name="Cock P.J.A."/>
        </authorList>
    </citation>
    <scope>NUCLEOTIDE SEQUENCE</scope>
    <source>
        <strain evidence="1">PWN146_assembly</strain>
    </source>
</reference>
<dbReference type="EMBL" id="LT575490">
    <property type="protein sequence ID" value="SAY44553.1"/>
    <property type="molecule type" value="Genomic_DNA"/>
</dbReference>
<sequence length="95" mass="10836">MSESTEKFLLRYPYTTAGGQRIEELPLRRLAVRDMKRVMAANKDPANWDMPLIAAMVDLPVEDLDSMDLADYMVLTQRFQALSKLDDEPETVAES</sequence>
<accession>A0A1C3HHM5</accession>
<proteinExistence type="predicted"/>
<organism evidence="1">
    <name type="scientific">Serratia marcescens</name>
    <dbReference type="NCBI Taxonomy" id="615"/>
    <lineage>
        <taxon>Bacteria</taxon>
        <taxon>Pseudomonadati</taxon>
        <taxon>Pseudomonadota</taxon>
        <taxon>Gammaproteobacteria</taxon>
        <taxon>Enterobacterales</taxon>
        <taxon>Yersiniaceae</taxon>
        <taxon>Serratia</taxon>
    </lineage>
</organism>
<dbReference type="AlphaFoldDB" id="A0A1C3HHM5"/>
<gene>
    <name evidence="1" type="ORF">PWN146_03263</name>
</gene>
<dbReference type="Pfam" id="PF10109">
    <property type="entry name" value="Phage_TAC_7"/>
    <property type="match status" value="1"/>
</dbReference>
<evidence type="ECO:0000313" key="1">
    <source>
        <dbReference type="EMBL" id="SAY44553.1"/>
    </source>
</evidence>
<name>A0A1C3HHM5_SERMA</name>
<protein>
    <recommendedName>
        <fullName evidence="2">Phage tail assembly protein</fullName>
    </recommendedName>
</protein>
<evidence type="ECO:0008006" key="2">
    <source>
        <dbReference type="Google" id="ProtNLM"/>
    </source>
</evidence>